<organism evidence="2 3">
    <name type="scientific">Tanacetum coccineum</name>
    <dbReference type="NCBI Taxonomy" id="301880"/>
    <lineage>
        <taxon>Eukaryota</taxon>
        <taxon>Viridiplantae</taxon>
        <taxon>Streptophyta</taxon>
        <taxon>Embryophyta</taxon>
        <taxon>Tracheophyta</taxon>
        <taxon>Spermatophyta</taxon>
        <taxon>Magnoliopsida</taxon>
        <taxon>eudicotyledons</taxon>
        <taxon>Gunneridae</taxon>
        <taxon>Pentapetalae</taxon>
        <taxon>asterids</taxon>
        <taxon>campanulids</taxon>
        <taxon>Asterales</taxon>
        <taxon>Asteraceae</taxon>
        <taxon>Asteroideae</taxon>
        <taxon>Anthemideae</taxon>
        <taxon>Anthemidinae</taxon>
        <taxon>Tanacetum</taxon>
    </lineage>
</organism>
<gene>
    <name evidence="2" type="ORF">Tco_1029725</name>
</gene>
<evidence type="ECO:0000313" key="2">
    <source>
        <dbReference type="EMBL" id="GJT70439.1"/>
    </source>
</evidence>
<feature type="region of interest" description="Disordered" evidence="1">
    <location>
        <begin position="1"/>
        <end position="53"/>
    </location>
</feature>
<reference evidence="2" key="1">
    <citation type="journal article" date="2022" name="Int. J. Mol. Sci.">
        <title>Draft Genome of Tanacetum Coccineum: Genomic Comparison of Closely Related Tanacetum-Family Plants.</title>
        <authorList>
            <person name="Yamashiro T."/>
            <person name="Shiraishi A."/>
            <person name="Nakayama K."/>
            <person name="Satake H."/>
        </authorList>
    </citation>
    <scope>NUCLEOTIDE SEQUENCE</scope>
</reference>
<dbReference type="Pfam" id="PF08284">
    <property type="entry name" value="RVP_2"/>
    <property type="match status" value="1"/>
</dbReference>
<dbReference type="PANTHER" id="PTHR15503">
    <property type="entry name" value="LDOC1 RELATED"/>
    <property type="match status" value="1"/>
</dbReference>
<dbReference type="InterPro" id="IPR032567">
    <property type="entry name" value="RTL1-rel"/>
</dbReference>
<accession>A0ABQ5G4U0</accession>
<dbReference type="PANTHER" id="PTHR15503:SF45">
    <property type="entry name" value="RNA-DIRECTED DNA POLYMERASE HOMOLOG"/>
    <property type="match status" value="1"/>
</dbReference>
<evidence type="ECO:0008006" key="4">
    <source>
        <dbReference type="Google" id="ProtNLM"/>
    </source>
</evidence>
<dbReference type="EMBL" id="BQNB010018077">
    <property type="protein sequence ID" value="GJT70439.1"/>
    <property type="molecule type" value="Genomic_DNA"/>
</dbReference>
<proteinExistence type="predicted"/>
<reference evidence="2" key="2">
    <citation type="submission" date="2022-01" db="EMBL/GenBank/DDBJ databases">
        <authorList>
            <person name="Yamashiro T."/>
            <person name="Shiraishi A."/>
            <person name="Satake H."/>
            <person name="Nakayama K."/>
        </authorList>
    </citation>
    <scope>NUCLEOTIDE SEQUENCE</scope>
</reference>
<dbReference type="CDD" id="cd00303">
    <property type="entry name" value="retropepsin_like"/>
    <property type="match status" value="1"/>
</dbReference>
<evidence type="ECO:0000313" key="3">
    <source>
        <dbReference type="Proteomes" id="UP001151760"/>
    </source>
</evidence>
<evidence type="ECO:0000256" key="1">
    <source>
        <dbReference type="SAM" id="MobiDB-lite"/>
    </source>
</evidence>
<feature type="region of interest" description="Disordered" evidence="1">
    <location>
        <begin position="193"/>
        <end position="224"/>
    </location>
</feature>
<protein>
    <recommendedName>
        <fullName evidence="4">Reverse transcriptase domain-containing protein</fullName>
    </recommendedName>
</protein>
<sequence>MSTSTHPIIILSDSDVEDAFSSTNTPDYTPASPDYSSAPPGNTSSEPSEDSSKDHFFLPEEIMPPQKRAHFLSSSSTDSSAPPHVFEIGESSHVTRLERHEEQIKTILNHLDELPLERIEHMEDKIEGLGNGRRKQIRHDDKIVLARVRIATLEMLIEESRVIMVLLPFGFLKPLCPSIMDMINNQDIEHMIPPTPPRDTKPPVGSPIPLSLSSSVGSSSPVKSTTPPLAYPFNESIFAELDNSLWIIWRPLRSEPIPEEHYENGSKLGHNIAHLPGLRPPAETQFVDSSCRALEESTEGVVGLIRWFERNMDSVFLCSNCSEDLQSEIATGTSNRRSFIPGGIHSPAYWNIEEVEFLSNYVPILRNLWKSSSGDYPGSIEGNVYPSKSPQTWEIAIPYPEVNGSGADKNFVSISLASMLNIPPITLDITYDIKMADGNLVGTNTVIQGCTLILLNQPFEIDLMLIKLGSFNVVIGMDWFPVSCKILSGCQIFIAQVMEKKSDERRLEDIPVVREFLEVFPKDLPGLPPVRQVELQIDLMPGAAPVAQTPYRLAPLKM</sequence>
<dbReference type="Proteomes" id="UP001151760">
    <property type="component" value="Unassembled WGS sequence"/>
</dbReference>
<comment type="caution">
    <text evidence="2">The sequence shown here is derived from an EMBL/GenBank/DDBJ whole genome shotgun (WGS) entry which is preliminary data.</text>
</comment>
<keyword evidence="3" id="KW-1185">Reference proteome</keyword>
<name>A0ABQ5G4U0_9ASTR</name>
<feature type="compositionally biased region" description="Low complexity" evidence="1">
    <location>
        <begin position="207"/>
        <end position="224"/>
    </location>
</feature>